<sequence>MYVDSMWDGSTVLELAIMGFLAEGPLHGYELRRRVARLSGHTRPVSDGSLYPAINRLARAGLLTRRAEPGASAAQRHVLSLTEDGRRELLRRLREPADQDITDSTRFFTILAFLSTLPDIAEQHAVLRRRLEFLERPASFFHDGDRPLRAADVDDPYRRGMLVIAQATNRAERAWLREILD</sequence>
<dbReference type="Proteomes" id="UP000184501">
    <property type="component" value="Unassembled WGS sequence"/>
</dbReference>
<gene>
    <name evidence="2" type="ORF">SAMN05444320_104197</name>
</gene>
<feature type="domain" description="Transcription regulator PadR N-terminal" evidence="1">
    <location>
        <begin position="17"/>
        <end position="89"/>
    </location>
</feature>
<proteinExistence type="predicted"/>
<dbReference type="PANTHER" id="PTHR33169">
    <property type="entry name" value="PADR-FAMILY TRANSCRIPTIONAL REGULATOR"/>
    <property type="match status" value="1"/>
</dbReference>
<evidence type="ECO:0000259" key="1">
    <source>
        <dbReference type="Pfam" id="PF03551"/>
    </source>
</evidence>
<name>A0A1M5CW82_STRHI</name>
<dbReference type="STRING" id="2017.SAMN05444320_104197"/>
<dbReference type="InterPro" id="IPR036390">
    <property type="entry name" value="WH_DNA-bd_sf"/>
</dbReference>
<dbReference type="InterPro" id="IPR005149">
    <property type="entry name" value="Tscrpt_reg_PadR_N"/>
</dbReference>
<dbReference type="AlphaFoldDB" id="A0A1M5CW82"/>
<protein>
    <submittedName>
        <fullName evidence="2">Transcriptional regulator, PadR family</fullName>
    </submittedName>
</protein>
<dbReference type="RefSeq" id="WP_234995717.1">
    <property type="nucleotide sequence ID" value="NZ_FQVN01000004.1"/>
</dbReference>
<dbReference type="InterPro" id="IPR036388">
    <property type="entry name" value="WH-like_DNA-bd_sf"/>
</dbReference>
<dbReference type="Gene3D" id="1.10.10.10">
    <property type="entry name" value="Winged helix-like DNA-binding domain superfamily/Winged helix DNA-binding domain"/>
    <property type="match status" value="1"/>
</dbReference>
<reference evidence="2 3" key="1">
    <citation type="submission" date="2016-11" db="EMBL/GenBank/DDBJ databases">
        <authorList>
            <person name="Jaros S."/>
            <person name="Januszkiewicz K."/>
            <person name="Wedrychowicz H."/>
        </authorList>
    </citation>
    <scope>NUCLEOTIDE SEQUENCE [LARGE SCALE GENOMIC DNA]</scope>
    <source>
        <strain evidence="2 3">DSM 44523</strain>
    </source>
</reference>
<evidence type="ECO:0000313" key="3">
    <source>
        <dbReference type="Proteomes" id="UP000184501"/>
    </source>
</evidence>
<dbReference type="PANTHER" id="PTHR33169:SF26">
    <property type="entry name" value="CONSERVED PROTEIN"/>
    <property type="match status" value="1"/>
</dbReference>
<dbReference type="EMBL" id="FQVN01000004">
    <property type="protein sequence ID" value="SHF59004.1"/>
    <property type="molecule type" value="Genomic_DNA"/>
</dbReference>
<dbReference type="InterPro" id="IPR052509">
    <property type="entry name" value="Metal_resp_DNA-bind_regulator"/>
</dbReference>
<dbReference type="Pfam" id="PF03551">
    <property type="entry name" value="PadR"/>
    <property type="match status" value="1"/>
</dbReference>
<keyword evidence="3" id="KW-1185">Reference proteome</keyword>
<organism evidence="2 3">
    <name type="scientific">Streptoalloteichus hindustanus</name>
    <dbReference type="NCBI Taxonomy" id="2017"/>
    <lineage>
        <taxon>Bacteria</taxon>
        <taxon>Bacillati</taxon>
        <taxon>Actinomycetota</taxon>
        <taxon>Actinomycetes</taxon>
        <taxon>Pseudonocardiales</taxon>
        <taxon>Pseudonocardiaceae</taxon>
        <taxon>Streptoalloteichus</taxon>
    </lineage>
</organism>
<dbReference type="SUPFAM" id="SSF46785">
    <property type="entry name" value="Winged helix' DNA-binding domain"/>
    <property type="match status" value="1"/>
</dbReference>
<evidence type="ECO:0000313" key="2">
    <source>
        <dbReference type="EMBL" id="SHF59004.1"/>
    </source>
</evidence>
<accession>A0A1M5CW82</accession>